<sequence>MPFRDLRLASSLENSFYPALEGCHLLPRIHIKLSSPNRSFHKTNILNSQLIREKTSNGKLVENPLPRLTPLTPQ</sequence>
<protein>
    <submittedName>
        <fullName evidence="1">Uncharacterized protein</fullName>
    </submittedName>
</protein>
<evidence type="ECO:0000313" key="2">
    <source>
        <dbReference type="Proteomes" id="UP000236161"/>
    </source>
</evidence>
<gene>
    <name evidence="1" type="ORF">AXF42_Ash007264</name>
</gene>
<dbReference type="EMBL" id="KZ451903">
    <property type="protein sequence ID" value="PKA64519.1"/>
    <property type="molecule type" value="Genomic_DNA"/>
</dbReference>
<evidence type="ECO:0000313" key="1">
    <source>
        <dbReference type="EMBL" id="PKA64519.1"/>
    </source>
</evidence>
<name>A0A2I0B9R6_9ASPA</name>
<proteinExistence type="predicted"/>
<reference evidence="1 2" key="1">
    <citation type="journal article" date="2017" name="Nature">
        <title>The Apostasia genome and the evolution of orchids.</title>
        <authorList>
            <person name="Zhang G.Q."/>
            <person name="Liu K.W."/>
            <person name="Li Z."/>
            <person name="Lohaus R."/>
            <person name="Hsiao Y.Y."/>
            <person name="Niu S.C."/>
            <person name="Wang J.Y."/>
            <person name="Lin Y.C."/>
            <person name="Xu Q."/>
            <person name="Chen L.J."/>
            <person name="Yoshida K."/>
            <person name="Fujiwara S."/>
            <person name="Wang Z.W."/>
            <person name="Zhang Y.Q."/>
            <person name="Mitsuda N."/>
            <person name="Wang M."/>
            <person name="Liu G.H."/>
            <person name="Pecoraro L."/>
            <person name="Huang H.X."/>
            <person name="Xiao X.J."/>
            <person name="Lin M."/>
            <person name="Wu X.Y."/>
            <person name="Wu W.L."/>
            <person name="Chen Y.Y."/>
            <person name="Chang S.B."/>
            <person name="Sakamoto S."/>
            <person name="Ohme-Takagi M."/>
            <person name="Yagi M."/>
            <person name="Zeng S.J."/>
            <person name="Shen C.Y."/>
            <person name="Yeh C.M."/>
            <person name="Luo Y.B."/>
            <person name="Tsai W.C."/>
            <person name="Van de Peer Y."/>
            <person name="Liu Z.J."/>
        </authorList>
    </citation>
    <scope>NUCLEOTIDE SEQUENCE [LARGE SCALE GENOMIC DNA]</scope>
    <source>
        <strain evidence="2">cv. Shenzhen</strain>
        <tissue evidence="1">Stem</tissue>
    </source>
</reference>
<accession>A0A2I0B9R6</accession>
<keyword evidence="2" id="KW-1185">Reference proteome</keyword>
<organism evidence="1 2">
    <name type="scientific">Apostasia shenzhenica</name>
    <dbReference type="NCBI Taxonomy" id="1088818"/>
    <lineage>
        <taxon>Eukaryota</taxon>
        <taxon>Viridiplantae</taxon>
        <taxon>Streptophyta</taxon>
        <taxon>Embryophyta</taxon>
        <taxon>Tracheophyta</taxon>
        <taxon>Spermatophyta</taxon>
        <taxon>Magnoliopsida</taxon>
        <taxon>Liliopsida</taxon>
        <taxon>Asparagales</taxon>
        <taxon>Orchidaceae</taxon>
        <taxon>Apostasioideae</taxon>
        <taxon>Apostasia</taxon>
    </lineage>
</organism>
<dbReference type="Proteomes" id="UP000236161">
    <property type="component" value="Unassembled WGS sequence"/>
</dbReference>
<dbReference type="AlphaFoldDB" id="A0A2I0B9R6"/>